<feature type="signal peptide" evidence="1">
    <location>
        <begin position="1"/>
        <end position="20"/>
    </location>
</feature>
<evidence type="ECO:0000313" key="2">
    <source>
        <dbReference type="EMBL" id="QDU18710.1"/>
    </source>
</evidence>
<dbReference type="EMBL" id="CP036273">
    <property type="protein sequence ID" value="QDU18710.1"/>
    <property type="molecule type" value="Genomic_DNA"/>
</dbReference>
<dbReference type="RefSeq" id="WP_145234174.1">
    <property type="nucleotide sequence ID" value="NZ_CP036273.1"/>
</dbReference>
<dbReference type="KEGG" id="uli:ETAA1_06030"/>
<sequence length="223" mass="23895" precursor="true">MRRMLVALVVAVVPTVSAHADDYYVAVFSAEAVPYKPELTHSFAAAVRVPAAGDAEVVGISWLPASLNPRGLTLAPEAGVNLGIPDTVAWAQRLGMRVSVWGPYRIDGELFCRLRGQAERLGGGRVRYKPTDTAFPAALVQNCYHALWMPVAPLRARGASGAFSAGDAASGVTVGLYAPWVVEPCRTHDAVLGLLGVADCGLTRRAFDDRPTRRDAIRSWLDD</sequence>
<evidence type="ECO:0000256" key="1">
    <source>
        <dbReference type="SAM" id="SignalP"/>
    </source>
</evidence>
<keyword evidence="3" id="KW-1185">Reference proteome</keyword>
<accession>A0A517XMH2</accession>
<proteinExistence type="predicted"/>
<gene>
    <name evidence="2" type="ORF">ETAA1_06030</name>
</gene>
<dbReference type="Proteomes" id="UP000319576">
    <property type="component" value="Chromosome"/>
</dbReference>
<evidence type="ECO:0000313" key="3">
    <source>
        <dbReference type="Proteomes" id="UP000319576"/>
    </source>
</evidence>
<feature type="chain" id="PRO_5021854944" evidence="1">
    <location>
        <begin position="21"/>
        <end position="223"/>
    </location>
</feature>
<keyword evidence="1" id="KW-0732">Signal</keyword>
<reference evidence="2 3" key="1">
    <citation type="submission" date="2019-02" db="EMBL/GenBank/DDBJ databases">
        <title>Deep-cultivation of Planctomycetes and their phenomic and genomic characterization uncovers novel biology.</title>
        <authorList>
            <person name="Wiegand S."/>
            <person name="Jogler M."/>
            <person name="Boedeker C."/>
            <person name="Pinto D."/>
            <person name="Vollmers J."/>
            <person name="Rivas-Marin E."/>
            <person name="Kohn T."/>
            <person name="Peeters S.H."/>
            <person name="Heuer A."/>
            <person name="Rast P."/>
            <person name="Oberbeckmann S."/>
            <person name="Bunk B."/>
            <person name="Jeske O."/>
            <person name="Meyerdierks A."/>
            <person name="Storesund J.E."/>
            <person name="Kallscheuer N."/>
            <person name="Luecker S."/>
            <person name="Lage O.M."/>
            <person name="Pohl T."/>
            <person name="Merkel B.J."/>
            <person name="Hornburger P."/>
            <person name="Mueller R.-W."/>
            <person name="Bruemmer F."/>
            <person name="Labrenz M."/>
            <person name="Spormann A.M."/>
            <person name="Op den Camp H."/>
            <person name="Overmann J."/>
            <person name="Amann R."/>
            <person name="Jetten M.S.M."/>
            <person name="Mascher T."/>
            <person name="Medema M.H."/>
            <person name="Devos D.P."/>
            <person name="Kaster A.-K."/>
            <person name="Ovreas L."/>
            <person name="Rohde M."/>
            <person name="Galperin M.Y."/>
            <person name="Jogler C."/>
        </authorList>
    </citation>
    <scope>NUCLEOTIDE SEQUENCE [LARGE SCALE GENOMIC DNA]</scope>
    <source>
        <strain evidence="2 3">ETA_A1</strain>
    </source>
</reference>
<name>A0A517XMH2_9BACT</name>
<protein>
    <submittedName>
        <fullName evidence="2">Uncharacterized protein</fullName>
    </submittedName>
</protein>
<organism evidence="2 3">
    <name type="scientific">Urbifossiella limnaea</name>
    <dbReference type="NCBI Taxonomy" id="2528023"/>
    <lineage>
        <taxon>Bacteria</taxon>
        <taxon>Pseudomonadati</taxon>
        <taxon>Planctomycetota</taxon>
        <taxon>Planctomycetia</taxon>
        <taxon>Gemmatales</taxon>
        <taxon>Gemmataceae</taxon>
        <taxon>Urbifossiella</taxon>
    </lineage>
</organism>
<dbReference type="AlphaFoldDB" id="A0A517XMH2"/>
<dbReference type="OrthoDB" id="213465at2"/>